<dbReference type="InterPro" id="IPR008610">
    <property type="entry name" value="Ebp2"/>
</dbReference>
<dbReference type="GO" id="GO:0005730">
    <property type="term" value="C:nucleolus"/>
    <property type="evidence" value="ECO:0007669"/>
    <property type="project" value="UniProtKB-SubCell"/>
</dbReference>
<accession>A0AAE1HDX1</accession>
<feature type="region of interest" description="Disordered" evidence="7">
    <location>
        <begin position="220"/>
        <end position="316"/>
    </location>
</feature>
<evidence type="ECO:0000256" key="4">
    <source>
        <dbReference type="ARBA" id="ARBA00022517"/>
    </source>
</evidence>
<comment type="subcellular location">
    <subcellularLocation>
        <location evidence="2">Nucleus</location>
        <location evidence="2">Nucleolus</location>
    </subcellularLocation>
</comment>
<evidence type="ECO:0000256" key="2">
    <source>
        <dbReference type="ARBA" id="ARBA00004604"/>
    </source>
</evidence>
<reference evidence="8" key="2">
    <citation type="journal article" date="2023" name="BMC Genomics">
        <title>Pest status, molecular evolution, and epigenetic factors derived from the genome assembly of Frankliniella fusca, a thysanopteran phytovirus vector.</title>
        <authorList>
            <person name="Catto M.A."/>
            <person name="Labadie P.E."/>
            <person name="Jacobson A.L."/>
            <person name="Kennedy G.G."/>
            <person name="Srinivasan R."/>
            <person name="Hunt B.G."/>
        </authorList>
    </citation>
    <scope>NUCLEOTIDE SEQUENCE</scope>
    <source>
        <strain evidence="8">PL_HMW_Pooled</strain>
    </source>
</reference>
<keyword evidence="5" id="KW-0175">Coiled coil</keyword>
<sequence length="316" mass="36127">MSDSSEYEDVGNEDMEYDSDAELQEAFAKGIIKPGLNVPVEPKKEYTNNVEGLKTRLRDILQSLKWVERLDLTTGLAPIAPEMAVYMAEKEDDSKTGKLKQAKSLDPTLDDFKREMNFHRQAQAAVLEGIPKLNSLGVKTKRPDDYFAQMAKSDEHMQKVRDSLLKKKAGLEVSEKVRKARENRKMMKQLQVQAQLNRQKEKKELMDEVKKYRKGIRTDLDFLEPGGGKKPAQQKRPAQNTNKNKRSAEKRKHKDSKYGFGGKKRGLKTNTKESAADVGGYLPPRKPGAKNRNMNKKNQNRPGKNKRNNIKSKRRK</sequence>
<dbReference type="GO" id="GO:0006364">
    <property type="term" value="P:rRNA processing"/>
    <property type="evidence" value="ECO:0007669"/>
    <property type="project" value="TreeGrafter"/>
</dbReference>
<keyword evidence="6" id="KW-0539">Nucleus</keyword>
<dbReference type="Proteomes" id="UP001219518">
    <property type="component" value="Unassembled WGS sequence"/>
</dbReference>
<dbReference type="GO" id="GO:0030687">
    <property type="term" value="C:preribosome, large subunit precursor"/>
    <property type="evidence" value="ECO:0007669"/>
    <property type="project" value="TreeGrafter"/>
</dbReference>
<keyword evidence="4" id="KW-0690">Ribosome biogenesis</keyword>
<evidence type="ECO:0000256" key="5">
    <source>
        <dbReference type="ARBA" id="ARBA00023054"/>
    </source>
</evidence>
<name>A0AAE1HDX1_9NEOP</name>
<dbReference type="Pfam" id="PF05890">
    <property type="entry name" value="Ebp2"/>
    <property type="match status" value="1"/>
</dbReference>
<keyword evidence="9" id="KW-1185">Reference proteome</keyword>
<comment type="caution">
    <text evidence="8">The sequence shown here is derived from an EMBL/GenBank/DDBJ whole genome shotgun (WGS) entry which is preliminary data.</text>
</comment>
<evidence type="ECO:0000256" key="7">
    <source>
        <dbReference type="SAM" id="MobiDB-lite"/>
    </source>
</evidence>
<dbReference type="EMBL" id="JAHWGI010000979">
    <property type="protein sequence ID" value="KAK3919467.1"/>
    <property type="molecule type" value="Genomic_DNA"/>
</dbReference>
<dbReference type="GO" id="GO:0042273">
    <property type="term" value="P:ribosomal large subunit biogenesis"/>
    <property type="evidence" value="ECO:0007669"/>
    <property type="project" value="TreeGrafter"/>
</dbReference>
<evidence type="ECO:0000313" key="8">
    <source>
        <dbReference type="EMBL" id="KAK3919467.1"/>
    </source>
</evidence>
<proteinExistence type="inferred from homology"/>
<dbReference type="GO" id="GO:0034399">
    <property type="term" value="C:nuclear periphery"/>
    <property type="evidence" value="ECO:0007669"/>
    <property type="project" value="TreeGrafter"/>
</dbReference>
<dbReference type="PANTHER" id="PTHR13028">
    <property type="entry name" value="RRNA PROCESSING PROTEIN EBNA1-BINDING PROTEIN-RELATED"/>
    <property type="match status" value="1"/>
</dbReference>
<feature type="compositionally biased region" description="Basic residues" evidence="7">
    <location>
        <begin position="243"/>
        <end position="255"/>
    </location>
</feature>
<protein>
    <submittedName>
        <fullName evidence="8">rRNA-processing protein EBP2-like protein</fullName>
    </submittedName>
</protein>
<evidence type="ECO:0000256" key="1">
    <source>
        <dbReference type="ARBA" id="ARBA00003387"/>
    </source>
</evidence>
<organism evidence="8 9">
    <name type="scientific">Frankliniella fusca</name>
    <dbReference type="NCBI Taxonomy" id="407009"/>
    <lineage>
        <taxon>Eukaryota</taxon>
        <taxon>Metazoa</taxon>
        <taxon>Ecdysozoa</taxon>
        <taxon>Arthropoda</taxon>
        <taxon>Hexapoda</taxon>
        <taxon>Insecta</taxon>
        <taxon>Pterygota</taxon>
        <taxon>Neoptera</taxon>
        <taxon>Paraneoptera</taxon>
        <taxon>Thysanoptera</taxon>
        <taxon>Terebrantia</taxon>
        <taxon>Thripoidea</taxon>
        <taxon>Thripidae</taxon>
        <taxon>Frankliniella</taxon>
    </lineage>
</organism>
<reference evidence="8" key="1">
    <citation type="submission" date="2021-07" db="EMBL/GenBank/DDBJ databases">
        <authorList>
            <person name="Catto M.A."/>
            <person name="Jacobson A."/>
            <person name="Kennedy G."/>
            <person name="Labadie P."/>
            <person name="Hunt B.G."/>
            <person name="Srinivasan R."/>
        </authorList>
    </citation>
    <scope>NUCLEOTIDE SEQUENCE</scope>
    <source>
        <strain evidence="8">PL_HMW_Pooled</strain>
        <tissue evidence="8">Head</tissue>
    </source>
</reference>
<dbReference type="AlphaFoldDB" id="A0AAE1HDX1"/>
<comment type="function">
    <text evidence="1">Required for the processing of the 27S pre-rRNA.</text>
</comment>
<evidence type="ECO:0000313" key="9">
    <source>
        <dbReference type="Proteomes" id="UP001219518"/>
    </source>
</evidence>
<dbReference type="PANTHER" id="PTHR13028:SF0">
    <property type="entry name" value="RRNA-PROCESSING PROTEIN EBP2-RELATED"/>
    <property type="match status" value="1"/>
</dbReference>
<evidence type="ECO:0000256" key="3">
    <source>
        <dbReference type="ARBA" id="ARBA00007336"/>
    </source>
</evidence>
<evidence type="ECO:0000256" key="6">
    <source>
        <dbReference type="ARBA" id="ARBA00023242"/>
    </source>
</evidence>
<gene>
    <name evidence="8" type="ORF">KUF71_008594</name>
</gene>
<feature type="compositionally biased region" description="Basic residues" evidence="7">
    <location>
        <begin position="287"/>
        <end position="316"/>
    </location>
</feature>
<comment type="similarity">
    <text evidence="3">Belongs to the EBP2 family.</text>
</comment>